<reference evidence="1 2" key="1">
    <citation type="submission" date="2023-05" db="EMBL/GenBank/DDBJ databases">
        <title>Corynebacterium suedekumii sp. nov. and Corynebacterium breve sp. nov. isolated from raw cow's milk.</title>
        <authorList>
            <person name="Baer M.K."/>
            <person name="Mehl L."/>
            <person name="Hellmuth R."/>
            <person name="Marke G."/>
            <person name="Lipski A."/>
        </authorList>
    </citation>
    <scope>NUCLEOTIDE SEQUENCE [LARGE SCALE GENOMIC DNA]</scope>
    <source>
        <strain evidence="1 2">LM112</strain>
    </source>
</reference>
<dbReference type="InterPro" id="IPR035944">
    <property type="entry name" value="YfbM-like_sf"/>
</dbReference>
<gene>
    <name evidence="1" type="ORF">QP029_11405</name>
</gene>
<protein>
    <submittedName>
        <fullName evidence="1">DUF1877 family protein</fullName>
    </submittedName>
</protein>
<dbReference type="Proteomes" id="UP001238805">
    <property type="component" value="Chromosome"/>
</dbReference>
<dbReference type="InterPro" id="IPR015068">
    <property type="entry name" value="DUF1877"/>
</dbReference>
<keyword evidence="2" id="KW-1185">Reference proteome</keyword>
<proteinExistence type="predicted"/>
<evidence type="ECO:0000313" key="1">
    <source>
        <dbReference type="EMBL" id="WIM69813.1"/>
    </source>
</evidence>
<dbReference type="Gene3D" id="3.40.1760.10">
    <property type="entry name" value="YfbM-like super family"/>
    <property type="match status" value="1"/>
</dbReference>
<dbReference type="SUPFAM" id="SSF111069">
    <property type="entry name" value="Hypothetical protein yfbM"/>
    <property type="match status" value="1"/>
</dbReference>
<dbReference type="Pfam" id="PF08974">
    <property type="entry name" value="DUF1877"/>
    <property type="match status" value="1"/>
</dbReference>
<accession>A0ABY8VNP6</accession>
<dbReference type="EMBL" id="CP126970">
    <property type="protein sequence ID" value="WIM69813.1"/>
    <property type="molecule type" value="Genomic_DNA"/>
</dbReference>
<evidence type="ECO:0000313" key="2">
    <source>
        <dbReference type="Proteomes" id="UP001238805"/>
    </source>
</evidence>
<name>A0ABY8VNP6_9CORY</name>
<organism evidence="1 2">
    <name type="scientific">Corynebacterium suedekumii</name>
    <dbReference type="NCBI Taxonomy" id="3049801"/>
    <lineage>
        <taxon>Bacteria</taxon>
        <taxon>Bacillati</taxon>
        <taxon>Actinomycetota</taxon>
        <taxon>Actinomycetes</taxon>
        <taxon>Mycobacteriales</taxon>
        <taxon>Corynebacteriaceae</taxon>
        <taxon>Corynebacterium</taxon>
    </lineage>
</organism>
<sequence length="169" mass="18032">MGMFADYWAVSEDELGRVTGGGDAAAEVIAKLMETADDDPDRISTDLAKDWDVLDIVLVGAPPVGTPRTSVDDAVMGTAEVPGGFDGGYLATSDPAATKAIAARLATVDLTERLRAYDDEAMGRDDVYAPYDPADRGTMEEVLTGHLATLREFYRRAAEADRGVVVFII</sequence>
<dbReference type="RefSeq" id="WP_284874406.1">
    <property type="nucleotide sequence ID" value="NZ_CP126970.1"/>
</dbReference>